<dbReference type="EMBL" id="JACGXA010000001">
    <property type="protein sequence ID" value="MBA8803683.1"/>
    <property type="molecule type" value="Genomic_DNA"/>
</dbReference>
<evidence type="ECO:0000313" key="2">
    <source>
        <dbReference type="Proteomes" id="UP000580910"/>
    </source>
</evidence>
<evidence type="ECO:0008006" key="3">
    <source>
        <dbReference type="Google" id="ProtNLM"/>
    </source>
</evidence>
<reference evidence="1 2" key="1">
    <citation type="submission" date="2020-07" db="EMBL/GenBank/DDBJ databases">
        <title>Sequencing the genomes of 1000 actinobacteria strains.</title>
        <authorList>
            <person name="Klenk H.-P."/>
        </authorList>
    </citation>
    <scope>NUCLEOTIDE SEQUENCE [LARGE SCALE GENOMIC DNA]</scope>
    <source>
        <strain evidence="1 2">DSM 21349</strain>
    </source>
</reference>
<dbReference type="Proteomes" id="UP000580910">
    <property type="component" value="Unassembled WGS sequence"/>
</dbReference>
<dbReference type="AlphaFoldDB" id="A0A7W3P9M0"/>
<accession>A0A7W3P9M0</accession>
<protein>
    <recommendedName>
        <fullName evidence="3">DUF4440 domain-containing protein</fullName>
    </recommendedName>
</protein>
<evidence type="ECO:0000313" key="1">
    <source>
        <dbReference type="EMBL" id="MBA8803683.1"/>
    </source>
</evidence>
<proteinExistence type="predicted"/>
<dbReference type="RefSeq" id="WP_343055547.1">
    <property type="nucleotide sequence ID" value="NZ_JACGXA010000001.1"/>
</dbReference>
<dbReference type="SUPFAM" id="SSF54427">
    <property type="entry name" value="NTF2-like"/>
    <property type="match status" value="1"/>
</dbReference>
<comment type="caution">
    <text evidence="1">The sequence shown here is derived from an EMBL/GenBank/DDBJ whole genome shotgun (WGS) entry which is preliminary data.</text>
</comment>
<dbReference type="Gene3D" id="3.10.450.50">
    <property type="match status" value="1"/>
</dbReference>
<organism evidence="1 2">
    <name type="scientific">Nocardioides ginsengisegetis</name>
    <dbReference type="NCBI Taxonomy" id="661491"/>
    <lineage>
        <taxon>Bacteria</taxon>
        <taxon>Bacillati</taxon>
        <taxon>Actinomycetota</taxon>
        <taxon>Actinomycetes</taxon>
        <taxon>Propionibacteriales</taxon>
        <taxon>Nocardioidaceae</taxon>
        <taxon>Nocardioides</taxon>
    </lineage>
</organism>
<sequence length="143" mass="15445">MRADEGGMAGSDEAEIEDVVRAFFAAFTSGPDTAARLDTLRDLFLPGAVIVSTGGREPSLMDVDAFIAPREALLSGGTLVGFREWAVGGRTDVFGDVAHWFGSYAKEWEQDGQSFGGRGMKSLQLVRTPQGWRISAAAWDDER</sequence>
<gene>
    <name evidence="1" type="ORF">FB382_001974</name>
</gene>
<name>A0A7W3P9M0_9ACTN</name>
<keyword evidence="2" id="KW-1185">Reference proteome</keyword>
<dbReference type="InterPro" id="IPR032710">
    <property type="entry name" value="NTF2-like_dom_sf"/>
</dbReference>